<evidence type="ECO:0000313" key="2">
    <source>
        <dbReference type="EMBL" id="KIX07422.1"/>
    </source>
</evidence>
<accession>A0A0D2FYQ3</accession>
<dbReference type="PANTHER" id="PTHR38887:SF1">
    <property type="entry name" value="RAS MODIFICATION PROTEIN ERF4"/>
    <property type="match status" value="1"/>
</dbReference>
<dbReference type="GeneID" id="25290146"/>
<evidence type="ECO:0000256" key="1">
    <source>
        <dbReference type="SAM" id="MobiDB-lite"/>
    </source>
</evidence>
<feature type="region of interest" description="Disordered" evidence="1">
    <location>
        <begin position="360"/>
        <end position="386"/>
    </location>
</feature>
<gene>
    <name evidence="2" type="ORF">Z518_02075</name>
</gene>
<proteinExistence type="predicted"/>
<sequence>MNVKSKSNRRGMSSTSERQPHHDLSNDPPPSYSAAINETMNHSPQPWSSTTNRAPTNSPPNGTRSSPSTTPTLSSPNSSPLRPRLSQVIAIPATVSRLDSPFLRAYPPALEAFSIPMSTFLNFLDNLNRVAVTSPPLQVLATAGDIVSFIPETTAQIVGASISAAAQISSAAISYGRTEIELRKANAETFGPKGLKVEIARIDAVARLTGMPILNSQGKVDKRATLLKPLDELEEGGLTISGQQRRLDTMQPWIAHLEMTPLPETRELQNPLDEVSIKISERIRVKGETKLIKKRGQAHSEYKREAEKVRTDFDKEMNKIYRNMEKEMRKLDAEIDKVGLSSKPDTVAKVEREKEKALAKYEKQKRKEEKEYEKEMREIEKDQLSDDEEEKHMRKILWLIIREKDAFSGYGPNPDVPDPEGWAELP</sequence>
<dbReference type="InterPro" id="IPR053221">
    <property type="entry name" value="Burnettramic_acid_biosynth"/>
</dbReference>
<protein>
    <submittedName>
        <fullName evidence="2">Uncharacterized protein</fullName>
    </submittedName>
</protein>
<name>A0A0D2FYQ3_9EURO</name>
<dbReference type="Proteomes" id="UP000053617">
    <property type="component" value="Unassembled WGS sequence"/>
</dbReference>
<evidence type="ECO:0000313" key="3">
    <source>
        <dbReference type="Proteomes" id="UP000053617"/>
    </source>
</evidence>
<dbReference type="RefSeq" id="XP_013274558.1">
    <property type="nucleotide sequence ID" value="XM_013419104.1"/>
</dbReference>
<dbReference type="VEuPathDB" id="FungiDB:Z518_02075"/>
<keyword evidence="3" id="KW-1185">Reference proteome</keyword>
<feature type="compositionally biased region" description="Low complexity" evidence="1">
    <location>
        <begin position="55"/>
        <end position="84"/>
    </location>
</feature>
<feature type="region of interest" description="Disordered" evidence="1">
    <location>
        <begin position="407"/>
        <end position="426"/>
    </location>
</feature>
<reference evidence="2 3" key="1">
    <citation type="submission" date="2015-01" db="EMBL/GenBank/DDBJ databases">
        <title>The Genome Sequence of Rhinocladiella mackenzie CBS 650.93.</title>
        <authorList>
            <consortium name="The Broad Institute Genomics Platform"/>
            <person name="Cuomo C."/>
            <person name="de Hoog S."/>
            <person name="Gorbushina A."/>
            <person name="Stielow B."/>
            <person name="Teixiera M."/>
            <person name="Abouelleil A."/>
            <person name="Chapman S.B."/>
            <person name="Priest M."/>
            <person name="Young S.K."/>
            <person name="Wortman J."/>
            <person name="Nusbaum C."/>
            <person name="Birren B."/>
        </authorList>
    </citation>
    <scope>NUCLEOTIDE SEQUENCE [LARGE SCALE GENOMIC DNA]</scope>
    <source>
        <strain evidence="2 3">CBS 650.93</strain>
    </source>
</reference>
<dbReference type="OrthoDB" id="3068835at2759"/>
<dbReference type="EMBL" id="KN847476">
    <property type="protein sequence ID" value="KIX07422.1"/>
    <property type="molecule type" value="Genomic_DNA"/>
</dbReference>
<organism evidence="2 3">
    <name type="scientific">Rhinocladiella mackenziei CBS 650.93</name>
    <dbReference type="NCBI Taxonomy" id="1442369"/>
    <lineage>
        <taxon>Eukaryota</taxon>
        <taxon>Fungi</taxon>
        <taxon>Dikarya</taxon>
        <taxon>Ascomycota</taxon>
        <taxon>Pezizomycotina</taxon>
        <taxon>Eurotiomycetes</taxon>
        <taxon>Chaetothyriomycetidae</taxon>
        <taxon>Chaetothyriales</taxon>
        <taxon>Herpotrichiellaceae</taxon>
        <taxon>Rhinocladiella</taxon>
    </lineage>
</organism>
<dbReference type="PANTHER" id="PTHR38887">
    <property type="entry name" value="CHROMOSOME 21, WHOLE GENOME SHOTGUN SEQUENCE"/>
    <property type="match status" value="1"/>
</dbReference>
<feature type="region of interest" description="Disordered" evidence="1">
    <location>
        <begin position="1"/>
        <end position="84"/>
    </location>
</feature>
<feature type="compositionally biased region" description="Basic and acidic residues" evidence="1">
    <location>
        <begin position="360"/>
        <end position="384"/>
    </location>
</feature>
<dbReference type="STRING" id="1442369.A0A0D2FYQ3"/>
<dbReference type="AlphaFoldDB" id="A0A0D2FYQ3"/>
<feature type="compositionally biased region" description="Polar residues" evidence="1">
    <location>
        <begin position="34"/>
        <end position="54"/>
    </location>
</feature>
<dbReference type="HOGENOM" id="CLU_045136_0_0_1"/>